<dbReference type="InterPro" id="IPR036866">
    <property type="entry name" value="RibonucZ/Hydroxyglut_hydro"/>
</dbReference>
<accession>D5BT22</accession>
<protein>
    <submittedName>
        <fullName evidence="2">Beta-lactamase-like protein</fullName>
        <ecNumber evidence="2">3.-.-.-</ecNumber>
    </submittedName>
</protein>
<dbReference type="Proteomes" id="UP000007460">
    <property type="component" value="Chromosome"/>
</dbReference>
<proteinExistence type="predicted"/>
<evidence type="ECO:0000259" key="1">
    <source>
        <dbReference type="SMART" id="SM00849"/>
    </source>
</evidence>
<dbReference type="OrthoDB" id="2971563at2"/>
<dbReference type="eggNOG" id="COG0491">
    <property type="taxonomic scope" value="Bacteria"/>
</dbReference>
<dbReference type="SMART" id="SM00849">
    <property type="entry name" value="Lactamase_B"/>
    <property type="match status" value="1"/>
</dbReference>
<dbReference type="EC" id="3.-.-.-" evidence="2"/>
<dbReference type="InterPro" id="IPR050662">
    <property type="entry name" value="Sec-metab_biosynth-thioest"/>
</dbReference>
<evidence type="ECO:0000313" key="3">
    <source>
        <dbReference type="Proteomes" id="UP000007460"/>
    </source>
</evidence>
<dbReference type="GO" id="GO:0016787">
    <property type="term" value="F:hydrolase activity"/>
    <property type="evidence" value="ECO:0007669"/>
    <property type="project" value="UniProtKB-KW"/>
</dbReference>
<dbReference type="PANTHER" id="PTHR23131:SF4">
    <property type="entry name" value="METALLO-BETA-LACTAMASE SUPERFAMILY POTEIN"/>
    <property type="match status" value="1"/>
</dbReference>
<dbReference type="AlphaFoldDB" id="D5BT22"/>
<feature type="domain" description="Metallo-beta-lactamase" evidence="1">
    <location>
        <begin position="56"/>
        <end position="271"/>
    </location>
</feature>
<dbReference type="Gene3D" id="1.10.10.10">
    <property type="entry name" value="Winged helix-like DNA-binding domain superfamily/Winged helix DNA-binding domain"/>
    <property type="match status" value="1"/>
</dbReference>
<gene>
    <name evidence="2" type="ordered locus">SAR116_1176</name>
</gene>
<name>D5BT22_PUNMI</name>
<dbReference type="InterPro" id="IPR036388">
    <property type="entry name" value="WH-like_DNA-bd_sf"/>
</dbReference>
<keyword evidence="3" id="KW-1185">Reference proteome</keyword>
<dbReference type="SUPFAM" id="SSF56281">
    <property type="entry name" value="Metallo-hydrolase/oxidoreductase"/>
    <property type="match status" value="1"/>
</dbReference>
<evidence type="ECO:0000313" key="2">
    <source>
        <dbReference type="EMBL" id="ADE39419.1"/>
    </source>
</evidence>
<dbReference type="PANTHER" id="PTHR23131">
    <property type="entry name" value="ENDORIBONUCLEASE LACTB2"/>
    <property type="match status" value="1"/>
</dbReference>
<dbReference type="Pfam" id="PF21221">
    <property type="entry name" value="B_lactamase-like_C"/>
    <property type="match status" value="1"/>
</dbReference>
<dbReference type="Gene3D" id="3.60.15.10">
    <property type="entry name" value="Ribonuclease Z/Hydroxyacylglutathione hydrolase-like"/>
    <property type="match status" value="1"/>
</dbReference>
<dbReference type="EMBL" id="CP001751">
    <property type="protein sequence ID" value="ADE39419.1"/>
    <property type="molecule type" value="Genomic_DNA"/>
</dbReference>
<dbReference type="InterPro" id="IPR001279">
    <property type="entry name" value="Metallo-B-lactamas"/>
</dbReference>
<dbReference type="InterPro" id="IPR048933">
    <property type="entry name" value="B_lactamase-like_C"/>
</dbReference>
<dbReference type="Pfam" id="PF00753">
    <property type="entry name" value="Lactamase_B"/>
    <property type="match status" value="1"/>
</dbReference>
<dbReference type="HOGENOM" id="CLU_048478_0_1_5"/>
<reference evidence="2 3" key="1">
    <citation type="journal article" date="2010" name="J. Bacteriol.">
        <title>Complete genome sequence of "Candidatus Puniceispirillum marinum" IMCC1322, a representative of the SAR116 clade in the Alphaproteobacteria.</title>
        <authorList>
            <person name="Oh H.M."/>
            <person name="Kwon K.K."/>
            <person name="Kang I."/>
            <person name="Kang S.G."/>
            <person name="Lee J.H."/>
            <person name="Kim S.J."/>
            <person name="Cho J.C."/>
        </authorList>
    </citation>
    <scope>NUCLEOTIDE SEQUENCE [LARGE SCALE GENOMIC DNA]</scope>
    <source>
        <strain evidence="2 3">IMCC1322</strain>
    </source>
</reference>
<keyword evidence="2" id="KW-0378">Hydrolase</keyword>
<dbReference type="STRING" id="488538.SAR116_1176"/>
<dbReference type="KEGG" id="apb:SAR116_1176"/>
<organism evidence="2 3">
    <name type="scientific">Puniceispirillum marinum (strain IMCC1322)</name>
    <dbReference type="NCBI Taxonomy" id="488538"/>
    <lineage>
        <taxon>Bacteria</taxon>
        <taxon>Pseudomonadati</taxon>
        <taxon>Pseudomonadota</taxon>
        <taxon>Alphaproteobacteria</taxon>
        <taxon>Candidatus Puniceispirillales</taxon>
        <taxon>Candidatus Puniceispirillaceae</taxon>
        <taxon>Candidatus Puniceispirillum</taxon>
    </lineage>
</organism>
<sequence length="359" mass="40025">MAANRLSDTRSTRDIMTKQLTAMQPLDIDVPQPGHMVALADDLYWFRFSLPFRLNHINLYALDTADGWLLIDCGIKADSNAVQWPPMLDGPLAGKPIAGILVTHYHADHVGYAGQLSNLTGAPIMTGAIEHEMMRWALDMTNADYETLAGKIYSEFGLPEAVIDRTKKSGNFYRSLVGELPDVTILEAGHEIKTVAGNWQIRFDGGHSPGHMSFSDHARKLYLGIDFLLPRISPNISAPLRNINADVLADYFTYLHDMCSLDNDWLVISGHDWPYYGGGIRAAALKAHHQQRLAQLMDAARTSPLSTKMASDHLFPFELTDHEVFFASCEARAHLNHLFHSGKMNYARGKDNIGYFALT</sequence>